<dbReference type="Proteomes" id="UP000270094">
    <property type="component" value="Unassembled WGS sequence"/>
</dbReference>
<gene>
    <name evidence="3" type="ORF">SVUK_LOCUS2218</name>
</gene>
<keyword evidence="4" id="KW-1185">Reference proteome</keyword>
<dbReference type="OrthoDB" id="5872549at2759"/>
<feature type="non-terminal residue" evidence="3">
    <location>
        <position position="1"/>
    </location>
</feature>
<reference evidence="3 4" key="1">
    <citation type="submission" date="2018-11" db="EMBL/GenBank/DDBJ databases">
        <authorList>
            <consortium name="Pathogen Informatics"/>
        </authorList>
    </citation>
    <scope>NUCLEOTIDE SEQUENCE [LARGE SCALE GENOMIC DNA]</scope>
</reference>
<dbReference type="AlphaFoldDB" id="A0A3P7I3F0"/>
<evidence type="ECO:0000313" key="3">
    <source>
        <dbReference type="EMBL" id="VDM67220.1"/>
    </source>
</evidence>
<feature type="coiled-coil region" evidence="1">
    <location>
        <begin position="62"/>
        <end position="96"/>
    </location>
</feature>
<accession>A0A3P7I3F0</accession>
<evidence type="ECO:0000256" key="1">
    <source>
        <dbReference type="SAM" id="Coils"/>
    </source>
</evidence>
<name>A0A3P7I3F0_STRVU</name>
<sequence>EIQGDGTVTTVNTTSTKEKERKQKKKITIVNINDLDSNKVLTRIASLEEIEPEYISYLATYFHDTNAKINNLEYALQELEKRETDYKRKIDQLQQSWAVADRQNADHVRVISELTSKVQAHTIAEATFKQQISQLNEMRLENDTLKSALSKSAADAAVAVKAMANLELMKANNAEVTERLTKMTRSLNESVEENTLLKRQIAGFTEFISRDLVMIDVKQLCLPGLAFTACEEKHVERCTLRMDGRVVAIC</sequence>
<feature type="region of interest" description="Disordered" evidence="2">
    <location>
        <begin position="1"/>
        <end position="20"/>
    </location>
</feature>
<dbReference type="Gene3D" id="1.20.5.50">
    <property type="match status" value="1"/>
</dbReference>
<protein>
    <submittedName>
        <fullName evidence="3">Uncharacterized protein</fullName>
    </submittedName>
</protein>
<keyword evidence="1" id="KW-0175">Coiled coil</keyword>
<evidence type="ECO:0000313" key="4">
    <source>
        <dbReference type="Proteomes" id="UP000270094"/>
    </source>
</evidence>
<evidence type="ECO:0000256" key="2">
    <source>
        <dbReference type="SAM" id="MobiDB-lite"/>
    </source>
</evidence>
<organism evidence="3 4">
    <name type="scientific">Strongylus vulgaris</name>
    <name type="common">Blood worm</name>
    <dbReference type="NCBI Taxonomy" id="40348"/>
    <lineage>
        <taxon>Eukaryota</taxon>
        <taxon>Metazoa</taxon>
        <taxon>Ecdysozoa</taxon>
        <taxon>Nematoda</taxon>
        <taxon>Chromadorea</taxon>
        <taxon>Rhabditida</taxon>
        <taxon>Rhabditina</taxon>
        <taxon>Rhabditomorpha</taxon>
        <taxon>Strongyloidea</taxon>
        <taxon>Strongylidae</taxon>
        <taxon>Strongylus</taxon>
    </lineage>
</organism>
<dbReference type="EMBL" id="UYYB01004915">
    <property type="protein sequence ID" value="VDM67220.1"/>
    <property type="molecule type" value="Genomic_DNA"/>
</dbReference>
<proteinExistence type="predicted"/>